<dbReference type="STRING" id="1121322.SAMN02745136_02799"/>
<dbReference type="InterPro" id="IPR006059">
    <property type="entry name" value="SBP"/>
</dbReference>
<dbReference type="Gene3D" id="3.40.190.10">
    <property type="entry name" value="Periplasmic binding protein-like II"/>
    <property type="match status" value="1"/>
</dbReference>
<gene>
    <name evidence="6" type="ORF">SAMN02745136_02799</name>
</gene>
<reference evidence="6 7" key="1">
    <citation type="submission" date="2016-11" db="EMBL/GenBank/DDBJ databases">
        <authorList>
            <person name="Jaros S."/>
            <person name="Januszkiewicz K."/>
            <person name="Wedrychowicz H."/>
        </authorList>
    </citation>
    <scope>NUCLEOTIDE SEQUENCE [LARGE SCALE GENOMIC DNA]</scope>
    <source>
        <strain evidence="6 7">DSM 15929</strain>
    </source>
</reference>
<evidence type="ECO:0000313" key="6">
    <source>
        <dbReference type="EMBL" id="SHK56213.1"/>
    </source>
</evidence>
<dbReference type="EMBL" id="FRAC01000013">
    <property type="protein sequence ID" value="SHK56213.1"/>
    <property type="molecule type" value="Genomic_DNA"/>
</dbReference>
<organism evidence="6 7">
    <name type="scientific">Anaerocolumna jejuensis DSM 15929</name>
    <dbReference type="NCBI Taxonomy" id="1121322"/>
    <lineage>
        <taxon>Bacteria</taxon>
        <taxon>Bacillati</taxon>
        <taxon>Bacillota</taxon>
        <taxon>Clostridia</taxon>
        <taxon>Lachnospirales</taxon>
        <taxon>Lachnospiraceae</taxon>
        <taxon>Anaerocolumna</taxon>
    </lineage>
</organism>
<protein>
    <submittedName>
        <fullName evidence="6">ABC-type glycerol-3-phosphate transport system, substrate-binding protein</fullName>
    </submittedName>
</protein>
<dbReference type="Pfam" id="PF13416">
    <property type="entry name" value="SBP_bac_8"/>
    <property type="match status" value="1"/>
</dbReference>
<evidence type="ECO:0000256" key="3">
    <source>
        <dbReference type="ARBA" id="ARBA00023136"/>
    </source>
</evidence>
<evidence type="ECO:0000256" key="5">
    <source>
        <dbReference type="ARBA" id="ARBA00023288"/>
    </source>
</evidence>
<keyword evidence="1" id="KW-1003">Cell membrane</keyword>
<dbReference type="SUPFAM" id="SSF53850">
    <property type="entry name" value="Periplasmic binding protein-like II"/>
    <property type="match status" value="1"/>
</dbReference>
<sequence length="739" mass="82475">MKKRTTAYFLVLVLIVTSLLGCSRKDNIRTDEQITPDKDTSAQEKGRYLEKKVDLPELKKSESILKILRNKEKKFEVYTYDEAKALYNCYTQKDDMSWSRSEPGWLNQKDLEKVSLTSMCLGQDGNYYAGFTDYSTTKSFLVKSEDNGSRSIKVDLPYLLKPAKKVKKAIYYPSINGIQVLADGSLVLLDMWQSNNLLVFSPDGKQQDKIPADTQKNFTVTGSTVIAANESDSGIFLYDTQSKSTTKTYDYTYNDNGAAYALLDDQTLLVGDSGGIQRRIKDGTVWEKTVDGSLTSMSMPTTYIQELFVGGESPEDYYGVFSDSGSGFKLLHFIFDKNVSAIPSNQLTVYSLKENKTLRQAISLYQGENPDTQINYVAAMGEEEGNVSDYIKALNTELLAGNGADIILLDGLPADSYIEKGVLADISDIIKPLSDSGEILSNIADSYETDGEIYQMPLRFSIPVIYGKKDALTHVSDLKDIVDYMKSSSVPYSGPLTYHQLTRSYLALYREEFLTDKRLSDDKFSAFLKNLKAVAENISAAETMEEINNGNKNKLFWDSTTTFFGINKGKFQAGMTQITNISSSMMLFALLKDTTLDYGSLNSTFLPSGMAGLNKSGKNQNAAKAFLKFLYSKEVQDADLYDGFPVNRASLKKWAEEDDKGISMATSDSDGNYFSAEWPGKADRLRLYETLQSLNKPIKINEELDNMLTEQIIPYLKGDIDLNQAVSAVKTKVSTYLSE</sequence>
<keyword evidence="2" id="KW-0732">Signal</keyword>
<proteinExistence type="predicted"/>
<evidence type="ECO:0000313" key="7">
    <source>
        <dbReference type="Proteomes" id="UP000184386"/>
    </source>
</evidence>
<dbReference type="InterPro" id="IPR050490">
    <property type="entry name" value="Bact_solute-bd_prot1"/>
</dbReference>
<dbReference type="AlphaFoldDB" id="A0A1M6TH09"/>
<dbReference type="PANTHER" id="PTHR43649:SF33">
    <property type="entry name" value="POLYGALACTURONAN_RHAMNOGALACTURONAN-BINDING PROTEIN YTCQ"/>
    <property type="match status" value="1"/>
</dbReference>
<keyword evidence="7" id="KW-1185">Reference proteome</keyword>
<keyword evidence="3" id="KW-0472">Membrane</keyword>
<dbReference type="OrthoDB" id="2081033at2"/>
<evidence type="ECO:0000256" key="4">
    <source>
        <dbReference type="ARBA" id="ARBA00023139"/>
    </source>
</evidence>
<dbReference type="PANTHER" id="PTHR43649">
    <property type="entry name" value="ARABINOSE-BINDING PROTEIN-RELATED"/>
    <property type="match status" value="1"/>
</dbReference>
<accession>A0A1M6TH09</accession>
<dbReference type="PROSITE" id="PS51257">
    <property type="entry name" value="PROKAR_LIPOPROTEIN"/>
    <property type="match status" value="1"/>
</dbReference>
<dbReference type="Proteomes" id="UP000184386">
    <property type="component" value="Unassembled WGS sequence"/>
</dbReference>
<name>A0A1M6TH09_9FIRM</name>
<dbReference type="RefSeq" id="WP_073276932.1">
    <property type="nucleotide sequence ID" value="NZ_FRAC01000013.1"/>
</dbReference>
<keyword evidence="4" id="KW-0564">Palmitate</keyword>
<evidence type="ECO:0000256" key="2">
    <source>
        <dbReference type="ARBA" id="ARBA00022729"/>
    </source>
</evidence>
<keyword evidence="5" id="KW-0449">Lipoprotein</keyword>
<dbReference type="SUPFAM" id="SSF63829">
    <property type="entry name" value="Calcium-dependent phosphotriesterase"/>
    <property type="match status" value="1"/>
</dbReference>
<evidence type="ECO:0000256" key="1">
    <source>
        <dbReference type="ARBA" id="ARBA00022475"/>
    </source>
</evidence>